<evidence type="ECO:0000256" key="5">
    <source>
        <dbReference type="ARBA" id="ARBA00022989"/>
    </source>
</evidence>
<dbReference type="Pfam" id="PF01545">
    <property type="entry name" value="Cation_efflux"/>
    <property type="match status" value="1"/>
</dbReference>
<name>A0A8D5ZPV6_9BACL</name>
<gene>
    <name evidence="11" type="ORF">JIR001_24960</name>
</gene>
<dbReference type="EMBL" id="AP024601">
    <property type="protein sequence ID" value="BCU82713.1"/>
    <property type="molecule type" value="Genomic_DNA"/>
</dbReference>
<keyword evidence="7 8" id="KW-0472">Membrane</keyword>
<feature type="domain" description="Cation efflux protein cytoplasmic" evidence="10">
    <location>
        <begin position="219"/>
        <end position="293"/>
    </location>
</feature>
<proteinExistence type="inferred from homology"/>
<dbReference type="PANTHER" id="PTHR11562">
    <property type="entry name" value="CATION EFFLUX PROTEIN/ ZINC TRANSPORTER"/>
    <property type="match status" value="1"/>
</dbReference>
<organism evidence="11 12">
    <name type="scientific">Polycladomyces abyssicola</name>
    <dbReference type="NCBI Taxonomy" id="1125966"/>
    <lineage>
        <taxon>Bacteria</taxon>
        <taxon>Bacillati</taxon>
        <taxon>Bacillota</taxon>
        <taxon>Bacilli</taxon>
        <taxon>Bacillales</taxon>
        <taxon>Thermoactinomycetaceae</taxon>
        <taxon>Polycladomyces</taxon>
    </lineage>
</organism>
<comment type="subcellular location">
    <subcellularLocation>
        <location evidence="1">Membrane</location>
        <topology evidence="1">Multi-pass membrane protein</topology>
    </subcellularLocation>
</comment>
<accession>A0A8D5ZPV6</accession>
<evidence type="ECO:0000256" key="6">
    <source>
        <dbReference type="ARBA" id="ARBA00023065"/>
    </source>
</evidence>
<dbReference type="Gene3D" id="1.20.1510.10">
    <property type="entry name" value="Cation efflux protein transmembrane domain"/>
    <property type="match status" value="1"/>
</dbReference>
<keyword evidence="3" id="KW-0813">Transport</keyword>
<dbReference type="SUPFAM" id="SSF160240">
    <property type="entry name" value="Cation efflux protein cytoplasmic domain-like"/>
    <property type="match status" value="1"/>
</dbReference>
<dbReference type="PANTHER" id="PTHR11562:SF17">
    <property type="entry name" value="RE54080P-RELATED"/>
    <property type="match status" value="1"/>
</dbReference>
<feature type="transmembrane region" description="Helical" evidence="8">
    <location>
        <begin position="84"/>
        <end position="108"/>
    </location>
</feature>
<dbReference type="KEGG" id="pabs:JIR001_24960"/>
<evidence type="ECO:0000256" key="1">
    <source>
        <dbReference type="ARBA" id="ARBA00004141"/>
    </source>
</evidence>
<protein>
    <submittedName>
        <fullName evidence="11">Cation transporter</fullName>
    </submittedName>
</protein>
<feature type="transmembrane region" description="Helical" evidence="8">
    <location>
        <begin position="54"/>
        <end position="72"/>
    </location>
</feature>
<dbReference type="NCBIfam" id="TIGR01297">
    <property type="entry name" value="CDF"/>
    <property type="match status" value="1"/>
</dbReference>
<evidence type="ECO:0000256" key="7">
    <source>
        <dbReference type="ARBA" id="ARBA00023136"/>
    </source>
</evidence>
<dbReference type="InterPro" id="IPR058533">
    <property type="entry name" value="Cation_efflux_TM"/>
</dbReference>
<evidence type="ECO:0000256" key="4">
    <source>
        <dbReference type="ARBA" id="ARBA00022692"/>
    </source>
</evidence>
<sequence>MKTYDYHHLNHVKEQQSSKKTLWITLLLTLVFTVVEIVGGWLSNSLALLSDSAHMISDVFALGLSLTASYLATRNPNRKYTFGFLRFEIIASFLNGLALVVIAIGIFIEGIHRLIQPRDIHMQLMLMIAIVGLIVNIVLTTILSRSSKEEENLNIQSALWHFIGDLLSSVGIIVSSFLIYLTGYSIFDPLISMIIGGIIFYGGAKIIRESFLILMEAVPDKFDLDSIREEISKVEGVKDVHELHLWAVSTDHYSLTAHVFIHEDVQPFEVIQEINHILKEKYGIQHSTIQTEHPAIHDHGDYGKQFLTTKS</sequence>
<dbReference type="SUPFAM" id="SSF161111">
    <property type="entry name" value="Cation efflux protein transmembrane domain-like"/>
    <property type="match status" value="1"/>
</dbReference>
<evidence type="ECO:0000256" key="3">
    <source>
        <dbReference type="ARBA" id="ARBA00022448"/>
    </source>
</evidence>
<feature type="transmembrane region" description="Helical" evidence="8">
    <location>
        <begin position="120"/>
        <end position="139"/>
    </location>
</feature>
<keyword evidence="12" id="KW-1185">Reference proteome</keyword>
<evidence type="ECO:0000259" key="10">
    <source>
        <dbReference type="Pfam" id="PF16916"/>
    </source>
</evidence>
<dbReference type="GO" id="GO:0005385">
    <property type="term" value="F:zinc ion transmembrane transporter activity"/>
    <property type="evidence" value="ECO:0007669"/>
    <property type="project" value="TreeGrafter"/>
</dbReference>
<reference evidence="11" key="1">
    <citation type="journal article" date="2013" name="Int. J. Syst. Evol. Microbiol.">
        <title>Polycladomyces abyssicola gen. nov., sp. nov., a thermophilic filamentous bacterium isolated from hemipelagic sediment.</title>
        <authorList>
            <person name="Tsubouchi T."/>
            <person name="Shimane Y."/>
            <person name="Mori K."/>
            <person name="Usui K."/>
            <person name="Hiraki T."/>
            <person name="Tame A."/>
            <person name="Uematsu K."/>
            <person name="Maruyama T."/>
            <person name="Hatada Y."/>
        </authorList>
    </citation>
    <scope>NUCLEOTIDE SEQUENCE</scope>
    <source>
        <strain evidence="11">JIR-001</strain>
    </source>
</reference>
<reference evidence="11" key="2">
    <citation type="journal article" date="2021" name="Microbiol. Resour. Announc.">
        <title>Complete Genome Sequence of Polycladomyces abyssicola JIR-001T, Isolated from Hemipelagic Sediment in Deep Seawater.</title>
        <authorList>
            <person name="Tsubouchi T."/>
            <person name="Kaneko Y."/>
        </authorList>
    </citation>
    <scope>NUCLEOTIDE SEQUENCE</scope>
    <source>
        <strain evidence="11">JIR-001</strain>
    </source>
</reference>
<feature type="transmembrane region" description="Helical" evidence="8">
    <location>
        <begin position="21"/>
        <end position="42"/>
    </location>
</feature>
<evidence type="ECO:0000313" key="12">
    <source>
        <dbReference type="Proteomes" id="UP000677436"/>
    </source>
</evidence>
<dbReference type="AlphaFoldDB" id="A0A8D5ZPV6"/>
<feature type="transmembrane region" description="Helical" evidence="8">
    <location>
        <begin position="159"/>
        <end position="180"/>
    </location>
</feature>
<feature type="transmembrane region" description="Helical" evidence="8">
    <location>
        <begin position="186"/>
        <end position="204"/>
    </location>
</feature>
<dbReference type="InterPro" id="IPR027469">
    <property type="entry name" value="Cation_efflux_TMD_sf"/>
</dbReference>
<evidence type="ECO:0000256" key="2">
    <source>
        <dbReference type="ARBA" id="ARBA00008873"/>
    </source>
</evidence>
<evidence type="ECO:0000259" key="9">
    <source>
        <dbReference type="Pfam" id="PF01545"/>
    </source>
</evidence>
<dbReference type="GO" id="GO:0005886">
    <property type="term" value="C:plasma membrane"/>
    <property type="evidence" value="ECO:0007669"/>
    <property type="project" value="TreeGrafter"/>
</dbReference>
<dbReference type="InterPro" id="IPR027470">
    <property type="entry name" value="Cation_efflux_CTD"/>
</dbReference>
<evidence type="ECO:0000313" key="11">
    <source>
        <dbReference type="EMBL" id="BCU82713.1"/>
    </source>
</evidence>
<evidence type="ECO:0000256" key="8">
    <source>
        <dbReference type="SAM" id="Phobius"/>
    </source>
</evidence>
<comment type="similarity">
    <text evidence="2">Belongs to the cation diffusion facilitator (CDF) transporter (TC 2.A.4) family. SLC30A subfamily.</text>
</comment>
<dbReference type="RefSeq" id="WP_212773024.1">
    <property type="nucleotide sequence ID" value="NZ_AP024601.1"/>
</dbReference>
<keyword evidence="6" id="KW-0406">Ion transport</keyword>
<dbReference type="Proteomes" id="UP000677436">
    <property type="component" value="Chromosome"/>
</dbReference>
<dbReference type="InterPro" id="IPR036837">
    <property type="entry name" value="Cation_efflux_CTD_sf"/>
</dbReference>
<keyword evidence="4 8" id="KW-0812">Transmembrane</keyword>
<dbReference type="InterPro" id="IPR050681">
    <property type="entry name" value="CDF/SLC30A"/>
</dbReference>
<dbReference type="InterPro" id="IPR002524">
    <property type="entry name" value="Cation_efflux"/>
</dbReference>
<dbReference type="Pfam" id="PF16916">
    <property type="entry name" value="ZT_dimer"/>
    <property type="match status" value="1"/>
</dbReference>
<keyword evidence="5 8" id="KW-1133">Transmembrane helix</keyword>
<feature type="domain" description="Cation efflux protein transmembrane" evidence="9">
    <location>
        <begin position="22"/>
        <end position="215"/>
    </location>
</feature>